<protein>
    <submittedName>
        <fullName evidence="2">Uncharacterized protein</fullName>
    </submittedName>
</protein>
<feature type="transmembrane region" description="Helical" evidence="1">
    <location>
        <begin position="94"/>
        <end position="117"/>
    </location>
</feature>
<dbReference type="OrthoDB" id="9844974at2"/>
<organism evidence="2 3">
    <name type="scientific">Crocosphaera chwakensis CCY0110</name>
    <dbReference type="NCBI Taxonomy" id="391612"/>
    <lineage>
        <taxon>Bacteria</taxon>
        <taxon>Bacillati</taxon>
        <taxon>Cyanobacteriota</taxon>
        <taxon>Cyanophyceae</taxon>
        <taxon>Oscillatoriophycideae</taxon>
        <taxon>Chroococcales</taxon>
        <taxon>Aphanothecaceae</taxon>
        <taxon>Crocosphaera</taxon>
        <taxon>Crocosphaera chwakensis</taxon>
    </lineage>
</organism>
<gene>
    <name evidence="2" type="ORF">CY0110_12092</name>
</gene>
<sequence>MFNLKKLLSNPNFSYVIGLLFCLYFSIFLGYDLVKNRINHEAILKIINSLVWLTVFIFETALKWHDLTKPNLSQEIDKKPKNKLFSKKWYLDNLPLIIIMIMGMSVMINSLIILTIYDGWNTNYIVSDPKFNIIKDWSFILLGVFAISDSLKKIPKFHQIIDSKLLSLLQAVLAFSIFMLYLIYTSNLIESP</sequence>
<evidence type="ECO:0000313" key="2">
    <source>
        <dbReference type="EMBL" id="EAZ89136.1"/>
    </source>
</evidence>
<dbReference type="RefSeq" id="WP_008277782.1">
    <property type="nucleotide sequence ID" value="NZ_AAXW01000053.1"/>
</dbReference>
<dbReference type="AlphaFoldDB" id="A3IWM5"/>
<evidence type="ECO:0000313" key="3">
    <source>
        <dbReference type="Proteomes" id="UP000003781"/>
    </source>
</evidence>
<comment type="caution">
    <text evidence="2">The sequence shown here is derived from an EMBL/GenBank/DDBJ whole genome shotgun (WGS) entry which is preliminary data.</text>
</comment>
<name>A3IWM5_9CHRO</name>
<feature type="transmembrane region" description="Helical" evidence="1">
    <location>
        <begin position="166"/>
        <end position="184"/>
    </location>
</feature>
<feature type="transmembrane region" description="Helical" evidence="1">
    <location>
        <begin position="12"/>
        <end position="31"/>
    </location>
</feature>
<proteinExistence type="predicted"/>
<keyword evidence="1" id="KW-0472">Membrane</keyword>
<evidence type="ECO:0000256" key="1">
    <source>
        <dbReference type="SAM" id="Phobius"/>
    </source>
</evidence>
<keyword evidence="3" id="KW-1185">Reference proteome</keyword>
<reference evidence="2 3" key="1">
    <citation type="submission" date="2007-03" db="EMBL/GenBank/DDBJ databases">
        <authorList>
            <person name="Stal L."/>
            <person name="Ferriera S."/>
            <person name="Johnson J."/>
            <person name="Kravitz S."/>
            <person name="Beeson K."/>
            <person name="Sutton G."/>
            <person name="Rogers Y.-H."/>
            <person name="Friedman R."/>
            <person name="Frazier M."/>
            <person name="Venter J.C."/>
        </authorList>
    </citation>
    <scope>NUCLEOTIDE SEQUENCE [LARGE SCALE GENOMIC DNA]</scope>
    <source>
        <strain evidence="2 3">CCY0110</strain>
    </source>
</reference>
<keyword evidence="1" id="KW-0812">Transmembrane</keyword>
<dbReference type="EMBL" id="AAXW01000053">
    <property type="protein sequence ID" value="EAZ89136.1"/>
    <property type="molecule type" value="Genomic_DNA"/>
</dbReference>
<accession>A3IWM5</accession>
<keyword evidence="1" id="KW-1133">Transmembrane helix</keyword>
<feature type="transmembrane region" description="Helical" evidence="1">
    <location>
        <begin position="43"/>
        <end position="62"/>
    </location>
</feature>
<dbReference type="Proteomes" id="UP000003781">
    <property type="component" value="Unassembled WGS sequence"/>
</dbReference>